<dbReference type="FunFam" id="3.30.160.60:FF:000495">
    <property type="entry name" value="zinc finger protein 668"/>
    <property type="match status" value="1"/>
</dbReference>
<dbReference type="Pfam" id="PF00096">
    <property type="entry name" value="zf-C2H2"/>
    <property type="match status" value="10"/>
</dbReference>
<dbReference type="OrthoDB" id="427030at2759"/>
<evidence type="ECO:0000313" key="16">
    <source>
        <dbReference type="RefSeq" id="XP_023570071.1"/>
    </source>
</evidence>
<comment type="subcellular location">
    <subcellularLocation>
        <location evidence="2">Nucleus</location>
    </subcellularLocation>
</comment>
<dbReference type="PROSITE" id="PS50157">
    <property type="entry name" value="ZINC_FINGER_C2H2_2"/>
    <property type="match status" value="10"/>
</dbReference>
<protein>
    <submittedName>
        <fullName evidence="16">Zinc finger protein 883-like</fullName>
    </submittedName>
</protein>
<keyword evidence="8" id="KW-0805">Transcription regulation</keyword>
<dbReference type="InterPro" id="IPR036051">
    <property type="entry name" value="KRAB_dom_sf"/>
</dbReference>
<reference evidence="16" key="1">
    <citation type="submission" date="2025-08" db="UniProtKB">
        <authorList>
            <consortium name="RefSeq"/>
        </authorList>
    </citation>
    <scope>IDENTIFICATION</scope>
</reference>
<dbReference type="PROSITE" id="PS50805">
    <property type="entry name" value="KRAB"/>
    <property type="match status" value="1"/>
</dbReference>
<evidence type="ECO:0000256" key="2">
    <source>
        <dbReference type="ARBA" id="ARBA00004123"/>
    </source>
</evidence>
<dbReference type="FunFam" id="3.30.160.60:FF:000060">
    <property type="entry name" value="zinc finger protein 436"/>
    <property type="match status" value="1"/>
</dbReference>
<feature type="domain" description="C2H2-type" evidence="13">
    <location>
        <begin position="313"/>
        <end position="340"/>
    </location>
</feature>
<keyword evidence="9" id="KW-0804">Transcription</keyword>
<dbReference type="SMART" id="SM00349">
    <property type="entry name" value="KRAB"/>
    <property type="match status" value="1"/>
</dbReference>
<dbReference type="FunFam" id="3.30.160.60:FF:000710">
    <property type="entry name" value="Zinc finger protein 768"/>
    <property type="match status" value="1"/>
</dbReference>
<dbReference type="Gene3D" id="3.30.160.60">
    <property type="entry name" value="Classic Zinc Finger"/>
    <property type="match status" value="10"/>
</dbReference>
<dbReference type="FunFam" id="3.30.160.60:FF:000250">
    <property type="entry name" value="zinc finger protein 197 isoform X1"/>
    <property type="match status" value="1"/>
</dbReference>
<dbReference type="Pfam" id="PF01352">
    <property type="entry name" value="KRAB"/>
    <property type="match status" value="1"/>
</dbReference>
<evidence type="ECO:0000256" key="5">
    <source>
        <dbReference type="ARBA" id="ARBA00022737"/>
    </source>
</evidence>
<accession>A0A6P6ECS3</accession>
<feature type="domain" description="C2H2-type" evidence="13">
    <location>
        <begin position="401"/>
        <end position="428"/>
    </location>
</feature>
<dbReference type="AlphaFoldDB" id="A0A6P6ECS3"/>
<evidence type="ECO:0000313" key="15">
    <source>
        <dbReference type="Proteomes" id="UP000515203"/>
    </source>
</evidence>
<dbReference type="GO" id="GO:0006355">
    <property type="term" value="P:regulation of DNA-templated transcription"/>
    <property type="evidence" value="ECO:0007669"/>
    <property type="project" value="InterPro"/>
</dbReference>
<evidence type="ECO:0000256" key="1">
    <source>
        <dbReference type="ARBA" id="ARBA00003767"/>
    </source>
</evidence>
<dbReference type="InterPro" id="IPR036236">
    <property type="entry name" value="Znf_C2H2_sf"/>
</dbReference>
<dbReference type="Proteomes" id="UP000515203">
    <property type="component" value="Unplaced"/>
</dbReference>
<dbReference type="InterPro" id="IPR001909">
    <property type="entry name" value="KRAB"/>
</dbReference>
<dbReference type="CDD" id="cd07765">
    <property type="entry name" value="KRAB_A-box"/>
    <property type="match status" value="1"/>
</dbReference>
<evidence type="ECO:0000256" key="9">
    <source>
        <dbReference type="ARBA" id="ARBA00023163"/>
    </source>
</evidence>
<dbReference type="InParanoid" id="A0A6P6ECS3"/>
<feature type="domain" description="C2H2-type" evidence="13">
    <location>
        <begin position="541"/>
        <end position="568"/>
    </location>
</feature>
<keyword evidence="7" id="KW-0862">Zinc</keyword>
<sequence>MRKSLVLVSFDDVFVSFTREEWQVLDNAQRALYRDVMLETYRSLVLLGECITKPEVIFKLEQGAEPWTGGEPPNQSPPDVQEVDYTIKSSHNSEGRHLWQVVLTTNNTSVEESIKFGLELKMLESNFGLSSNHWRIINPGNSSAVKHLLNEPAELGAGEELGQCHLTGKSLRCDEHFRQYSKILTGQQDFQSGTQWKAFTKEAKLLKECITQEKGPMGQACWDHIESGEACEKPALIATVGGKPLYKNCDLTTHQTHIREKSCECGKCEKVLIVQQKNCLEKDPCAFDQCEKSSYRRSYITVQQSFSSEEKLYECDECGKAFQSKSGLMKHKGIHTWGKLYACKECGKSFCRKSGLTIHEKIHSGDKPYQCTKCTVTFCKKSQLQRHWQRIHTDEKPKGSNECNECGKFFHRKSHLIKHQRTHTGEKPYECGQCGKFFGQKIHLTKHQRTHTGEKPYRCSYCGKSFGQKIHLTKHETIHTMEKPYKCNKCGKFFGQKTYLIKHQMTHTGEKPYGCDLCGKSFGQKTYLTNHQMTHTVEKPYKCSDCGKSFAYKSYLAKHQMTHTGEKPYGCNHCGKSFRQTSHLSKHERTQHGGEASRKVETCSDRTSARISEFT</sequence>
<dbReference type="FunFam" id="3.30.160.60:FF:002063">
    <property type="entry name" value="RB associated KRAB zinc finger"/>
    <property type="match status" value="1"/>
</dbReference>
<dbReference type="PROSITE" id="PS00028">
    <property type="entry name" value="ZINC_FINGER_C2H2_1"/>
    <property type="match status" value="10"/>
</dbReference>
<feature type="domain" description="C2H2-type" evidence="13">
    <location>
        <begin position="485"/>
        <end position="512"/>
    </location>
</feature>
<feature type="region of interest" description="Disordered" evidence="12">
    <location>
        <begin position="582"/>
        <end position="615"/>
    </location>
</feature>
<evidence type="ECO:0000259" key="13">
    <source>
        <dbReference type="PROSITE" id="PS50157"/>
    </source>
</evidence>
<dbReference type="SUPFAM" id="SSF57667">
    <property type="entry name" value="beta-beta-alpha zinc fingers"/>
    <property type="match status" value="6"/>
</dbReference>
<feature type="domain" description="C2H2-type" evidence="13">
    <location>
        <begin position="457"/>
        <end position="484"/>
    </location>
</feature>
<keyword evidence="4" id="KW-0479">Metal-binding</keyword>
<dbReference type="GO" id="GO:0005634">
    <property type="term" value="C:nucleus"/>
    <property type="evidence" value="ECO:0007669"/>
    <property type="project" value="UniProtKB-SubCell"/>
</dbReference>
<evidence type="ECO:0000256" key="11">
    <source>
        <dbReference type="PROSITE-ProRule" id="PRU00042"/>
    </source>
</evidence>
<dbReference type="SMART" id="SM00355">
    <property type="entry name" value="ZnF_C2H2"/>
    <property type="match status" value="10"/>
</dbReference>
<feature type="compositionally biased region" description="Basic and acidic residues" evidence="12">
    <location>
        <begin position="585"/>
        <end position="608"/>
    </location>
</feature>
<dbReference type="SUPFAM" id="SSF109640">
    <property type="entry name" value="KRAB domain (Kruppel-associated box)"/>
    <property type="match status" value="1"/>
</dbReference>
<evidence type="ECO:0000256" key="4">
    <source>
        <dbReference type="ARBA" id="ARBA00022723"/>
    </source>
</evidence>
<evidence type="ECO:0000256" key="6">
    <source>
        <dbReference type="ARBA" id="ARBA00022771"/>
    </source>
</evidence>
<feature type="domain" description="C2H2-type" evidence="13">
    <location>
        <begin position="513"/>
        <end position="540"/>
    </location>
</feature>
<dbReference type="GeneID" id="105742073"/>
<name>A0A6P6ECS3_OCTDE</name>
<dbReference type="PANTHER" id="PTHR47772:SF15">
    <property type="entry name" value="REDUCED EXPRESSION 2-RELATED"/>
    <property type="match status" value="1"/>
</dbReference>
<dbReference type="InterPro" id="IPR013087">
    <property type="entry name" value="Znf_C2H2_type"/>
</dbReference>
<evidence type="ECO:0000256" key="8">
    <source>
        <dbReference type="ARBA" id="ARBA00023015"/>
    </source>
</evidence>
<dbReference type="FunFam" id="3.30.160.60:FF:002343">
    <property type="entry name" value="Zinc finger protein 33A"/>
    <property type="match status" value="2"/>
</dbReference>
<dbReference type="Gene3D" id="6.10.140.140">
    <property type="match status" value="1"/>
</dbReference>
<evidence type="ECO:0000256" key="10">
    <source>
        <dbReference type="ARBA" id="ARBA00023242"/>
    </source>
</evidence>
<dbReference type="RefSeq" id="XP_023570071.1">
    <property type="nucleotide sequence ID" value="XM_023714303.1"/>
</dbReference>
<comment type="similarity">
    <text evidence="3">Belongs to the krueppel C2H2-type zinc-finger protein family.</text>
</comment>
<evidence type="ECO:0000256" key="7">
    <source>
        <dbReference type="ARBA" id="ARBA00022833"/>
    </source>
</evidence>
<gene>
    <name evidence="16" type="primary">LOC105742073</name>
</gene>
<dbReference type="FunFam" id="3.30.160.60:FF:000005">
    <property type="entry name" value="Zinc finger protein 14 homolog"/>
    <property type="match status" value="1"/>
</dbReference>
<organism evidence="15 16">
    <name type="scientific">Octodon degus</name>
    <name type="common">Degu</name>
    <name type="synonym">Sciurus degus</name>
    <dbReference type="NCBI Taxonomy" id="10160"/>
    <lineage>
        <taxon>Eukaryota</taxon>
        <taxon>Metazoa</taxon>
        <taxon>Chordata</taxon>
        <taxon>Craniata</taxon>
        <taxon>Vertebrata</taxon>
        <taxon>Euteleostomi</taxon>
        <taxon>Mammalia</taxon>
        <taxon>Eutheria</taxon>
        <taxon>Euarchontoglires</taxon>
        <taxon>Glires</taxon>
        <taxon>Rodentia</taxon>
        <taxon>Hystricomorpha</taxon>
        <taxon>Octodontidae</taxon>
        <taxon>Octodon</taxon>
    </lineage>
</organism>
<keyword evidence="15" id="KW-1185">Reference proteome</keyword>
<keyword evidence="10" id="KW-0539">Nucleus</keyword>
<feature type="domain" description="C2H2-type" evidence="13">
    <location>
        <begin position="369"/>
        <end position="397"/>
    </location>
</feature>
<dbReference type="InterPro" id="IPR050636">
    <property type="entry name" value="C2H2-ZF_domain-containing"/>
</dbReference>
<proteinExistence type="inferred from homology"/>
<dbReference type="GO" id="GO:0008270">
    <property type="term" value="F:zinc ion binding"/>
    <property type="evidence" value="ECO:0007669"/>
    <property type="project" value="UniProtKB-KW"/>
</dbReference>
<comment type="function">
    <text evidence="1">May be involved in transcriptional regulation.</text>
</comment>
<keyword evidence="5" id="KW-0677">Repeat</keyword>
<evidence type="ECO:0000256" key="12">
    <source>
        <dbReference type="SAM" id="MobiDB-lite"/>
    </source>
</evidence>
<dbReference type="PANTHER" id="PTHR47772">
    <property type="entry name" value="ZINC FINGER PROTEIN 200"/>
    <property type="match status" value="1"/>
</dbReference>
<feature type="domain" description="C2H2-type" evidence="13">
    <location>
        <begin position="341"/>
        <end position="368"/>
    </location>
</feature>
<evidence type="ECO:0000256" key="3">
    <source>
        <dbReference type="ARBA" id="ARBA00006991"/>
    </source>
</evidence>
<dbReference type="FunFam" id="3.30.160.60:FF:001498">
    <property type="entry name" value="Zinc finger protein 404"/>
    <property type="match status" value="1"/>
</dbReference>
<feature type="domain" description="KRAB" evidence="14">
    <location>
        <begin position="8"/>
        <end position="79"/>
    </location>
</feature>
<feature type="domain" description="C2H2-type" evidence="13">
    <location>
        <begin position="569"/>
        <end position="597"/>
    </location>
</feature>
<keyword evidence="6 11" id="KW-0863">Zinc-finger</keyword>
<feature type="domain" description="C2H2-type" evidence="13">
    <location>
        <begin position="429"/>
        <end position="456"/>
    </location>
</feature>
<evidence type="ECO:0000259" key="14">
    <source>
        <dbReference type="PROSITE" id="PS50805"/>
    </source>
</evidence>